<name>A0A2N5M5I3_9BACI</name>
<reference evidence="4 5" key="1">
    <citation type="submission" date="2017-11" db="EMBL/GenBank/DDBJ databases">
        <title>Comparitive Functional Genomics of Dry Heat Resistant strains isolated from the Viking Spacecraft.</title>
        <authorList>
            <person name="Seuylemezian A."/>
            <person name="Cooper K."/>
            <person name="Vaishampayan P."/>
        </authorList>
    </citation>
    <scope>NUCLEOTIDE SEQUENCE [LARGE SCALE GENOMIC DNA]</scope>
    <source>
        <strain evidence="4 5">V1-29</strain>
    </source>
</reference>
<dbReference type="InterPro" id="IPR040680">
    <property type="entry name" value="DUF5643"/>
</dbReference>
<evidence type="ECO:0000313" key="4">
    <source>
        <dbReference type="EMBL" id="PLT29636.1"/>
    </source>
</evidence>
<evidence type="ECO:0000313" key="5">
    <source>
        <dbReference type="Proteomes" id="UP000234748"/>
    </source>
</evidence>
<dbReference type="Proteomes" id="UP000234748">
    <property type="component" value="Unassembled WGS sequence"/>
</dbReference>
<dbReference type="OrthoDB" id="2293641at2"/>
<evidence type="ECO:0000259" key="2">
    <source>
        <dbReference type="Pfam" id="PF13786"/>
    </source>
</evidence>
<dbReference type="InterPro" id="IPR025436">
    <property type="entry name" value="DUF4179"/>
</dbReference>
<organism evidence="4 5">
    <name type="scientific">Peribacillus deserti</name>
    <dbReference type="NCBI Taxonomy" id="673318"/>
    <lineage>
        <taxon>Bacteria</taxon>
        <taxon>Bacillati</taxon>
        <taxon>Bacillota</taxon>
        <taxon>Bacilli</taxon>
        <taxon>Bacillales</taxon>
        <taxon>Bacillaceae</taxon>
        <taxon>Peribacillus</taxon>
    </lineage>
</organism>
<dbReference type="Gene3D" id="2.60.40.1630">
    <property type="entry name" value="bacillus anthracis domain"/>
    <property type="match status" value="1"/>
</dbReference>
<gene>
    <name evidence="4" type="ORF">CUU66_12070</name>
</gene>
<dbReference type="Gene3D" id="2.60.40.1640">
    <property type="entry name" value="Conserved domain protein"/>
    <property type="match status" value="1"/>
</dbReference>
<evidence type="ECO:0008006" key="6">
    <source>
        <dbReference type="Google" id="ProtNLM"/>
    </source>
</evidence>
<feature type="transmembrane region" description="Helical" evidence="1">
    <location>
        <begin position="50"/>
        <end position="69"/>
    </location>
</feature>
<keyword evidence="1" id="KW-0472">Membrane</keyword>
<feature type="domain" description="DUF5643" evidence="3">
    <location>
        <begin position="228"/>
        <end position="340"/>
    </location>
</feature>
<keyword evidence="5" id="KW-1185">Reference proteome</keyword>
<keyword evidence="1" id="KW-0812">Transmembrane</keyword>
<dbReference type="EMBL" id="PGUY01000037">
    <property type="protein sequence ID" value="PLT29636.1"/>
    <property type="molecule type" value="Genomic_DNA"/>
</dbReference>
<sequence>MGRNKTMDNKDLKLAIEQIEVPKEKVLKAIESGLNKAGGIESSPVKKKTMVSTIAAAAVLGITFSSGFVNPTMNGVLAKTPLIGGIFQKFEDSMGVELSKQNLVTELNQSVTRNGLTVKLDSAYFDGEVVSITGRVEGDVDKGHNEKGEISFDMNFENHKGDNDPWLNGKSTEIRKAENGYMFLWKMVYPFKTFKENFTLPVTIHNINGIKGEWEFVIPVNQENLSRLTVNQEKSYAEEGIKIGIKDILVAKASSALIYETVFKNEDEVYLEKAIDDKGNVYHFGNSTILSKSKEDGFHEIVRSKMTKVHPDISSLTFYPSLHIADPKAVQILDRKTFTLNSKRTSLSLRINDAWVEGDNLVLDYQFHGFPNELSKDKLDLIKNNLAYEFMLVDKDYVDTIDPENPVPPESHIISRNKVTVLNEKTSHYQSVFKLNGEQRIDHFKMENTVLQFDFSSFIENKKIAPFSVKIPRQNK</sequence>
<accession>A0A2N5M5I3</accession>
<dbReference type="Pfam" id="PF18705">
    <property type="entry name" value="DUF5643"/>
    <property type="match status" value="1"/>
</dbReference>
<dbReference type="AlphaFoldDB" id="A0A2N5M5I3"/>
<evidence type="ECO:0000259" key="3">
    <source>
        <dbReference type="Pfam" id="PF18705"/>
    </source>
</evidence>
<evidence type="ECO:0000256" key="1">
    <source>
        <dbReference type="SAM" id="Phobius"/>
    </source>
</evidence>
<keyword evidence="1" id="KW-1133">Transmembrane helix</keyword>
<dbReference type="Pfam" id="PF13786">
    <property type="entry name" value="DUF4179"/>
    <property type="match status" value="1"/>
</dbReference>
<proteinExistence type="predicted"/>
<protein>
    <recommendedName>
        <fullName evidence="6">DUF4179 domain-containing protein</fullName>
    </recommendedName>
</protein>
<feature type="domain" description="DUF4179" evidence="2">
    <location>
        <begin position="46"/>
        <end position="137"/>
    </location>
</feature>
<comment type="caution">
    <text evidence="4">The sequence shown here is derived from an EMBL/GenBank/DDBJ whole genome shotgun (WGS) entry which is preliminary data.</text>
</comment>